<name>A0A1D8UYC3_9PROT</name>
<dbReference type="GO" id="GO:0015074">
    <property type="term" value="P:DNA integration"/>
    <property type="evidence" value="ECO:0007669"/>
    <property type="project" value="InterPro"/>
</dbReference>
<dbReference type="PROSITE" id="PS51900">
    <property type="entry name" value="CB"/>
    <property type="match status" value="1"/>
</dbReference>
<dbReference type="eggNOG" id="COG4974">
    <property type="taxonomic scope" value="Bacteria"/>
</dbReference>
<dbReference type="Pfam" id="PF00589">
    <property type="entry name" value="Phage_integrase"/>
    <property type="match status" value="1"/>
</dbReference>
<gene>
    <name evidence="1" type="ORF">A0U89_14155</name>
</gene>
<dbReference type="PROSITE" id="PS51898">
    <property type="entry name" value="TYR_RECOMBINASE"/>
    <property type="match status" value="1"/>
</dbReference>
<dbReference type="InterPro" id="IPR002104">
    <property type="entry name" value="Integrase_catalytic"/>
</dbReference>
<dbReference type="CDD" id="cd00799">
    <property type="entry name" value="INT_Cre_C"/>
    <property type="match status" value="1"/>
</dbReference>
<dbReference type="AlphaFoldDB" id="A0A1D8UYC3"/>
<dbReference type="PANTHER" id="PTHR34605">
    <property type="entry name" value="PHAGE_INTEGRASE DOMAIN-CONTAINING PROTEIN"/>
    <property type="match status" value="1"/>
</dbReference>
<dbReference type="InterPro" id="IPR013762">
    <property type="entry name" value="Integrase-like_cat_sf"/>
</dbReference>
<dbReference type="PANTHER" id="PTHR34605:SF3">
    <property type="entry name" value="P CELL-TYPE AGGLUTINATION PROTEIN MAP4-LIKE-RELATED"/>
    <property type="match status" value="1"/>
</dbReference>
<dbReference type="KEGG" id="kba:A0U89_14155"/>
<accession>A0A1D8UYC3</accession>
<dbReference type="InterPro" id="IPR011010">
    <property type="entry name" value="DNA_brk_join_enz"/>
</dbReference>
<keyword evidence="2" id="KW-1185">Reference proteome</keyword>
<evidence type="ECO:0000313" key="1">
    <source>
        <dbReference type="EMBL" id="AOX18601.1"/>
    </source>
</evidence>
<dbReference type="Pfam" id="PF02899">
    <property type="entry name" value="Phage_int_SAM_1"/>
    <property type="match status" value="1"/>
</dbReference>
<evidence type="ECO:0000313" key="2">
    <source>
        <dbReference type="Proteomes" id="UP000179145"/>
    </source>
</evidence>
<dbReference type="InterPro" id="IPR004107">
    <property type="entry name" value="Integrase_SAM-like_N"/>
</dbReference>
<geneLocation type="plasmid" evidence="2">
    <name>pkb14400_1</name>
</geneLocation>
<dbReference type="GO" id="GO:0006310">
    <property type="term" value="P:DNA recombination"/>
    <property type="evidence" value="ECO:0007669"/>
    <property type="project" value="InterPro"/>
</dbReference>
<dbReference type="Proteomes" id="UP000179145">
    <property type="component" value="Plasmid pKB14400_1"/>
</dbReference>
<dbReference type="OrthoDB" id="5513193at2"/>
<reference evidence="1 2" key="1">
    <citation type="journal article" date="2016" name="Microb. Cell Fact.">
        <title>Dissection of exopolysaccharide biosynthesis in Kozakia baliensis.</title>
        <authorList>
            <person name="Brandt J.U."/>
            <person name="Jakob F."/>
            <person name="Behr J."/>
            <person name="Geissler A.J."/>
            <person name="Vogel R.F."/>
        </authorList>
    </citation>
    <scope>NUCLEOTIDE SEQUENCE [LARGE SCALE GENOMIC DNA]</scope>
    <source>
        <strain evidence="1 2">DSM 14400</strain>
        <plasmid evidence="2">Plasmid pkb14400_1</plasmid>
    </source>
</reference>
<keyword evidence="1" id="KW-0614">Plasmid</keyword>
<organism evidence="1 2">
    <name type="scientific">Kozakia baliensis</name>
    <dbReference type="NCBI Taxonomy" id="153496"/>
    <lineage>
        <taxon>Bacteria</taxon>
        <taxon>Pseudomonadati</taxon>
        <taxon>Pseudomonadota</taxon>
        <taxon>Alphaproteobacteria</taxon>
        <taxon>Acetobacterales</taxon>
        <taxon>Acetobacteraceae</taxon>
        <taxon>Kozakia</taxon>
    </lineage>
</organism>
<dbReference type="GO" id="GO:0003677">
    <property type="term" value="F:DNA binding"/>
    <property type="evidence" value="ECO:0007669"/>
    <property type="project" value="UniProtKB-UniRule"/>
</dbReference>
<dbReference type="InterPro" id="IPR052925">
    <property type="entry name" value="Phage_Integrase-like_Recomb"/>
</dbReference>
<dbReference type="InterPro" id="IPR010998">
    <property type="entry name" value="Integrase_recombinase_N"/>
</dbReference>
<dbReference type="Gene3D" id="1.10.443.10">
    <property type="entry name" value="Intergrase catalytic core"/>
    <property type="match status" value="1"/>
</dbReference>
<dbReference type="SUPFAM" id="SSF47823">
    <property type="entry name" value="lambda integrase-like, N-terminal domain"/>
    <property type="match status" value="1"/>
</dbReference>
<sequence length="478" mass="51739">MLSDVRVLGSAVQARCALLERVDLRTQERLDGVELPAAAPILSSARFTPPLPLLLAGHALADGNDTPDHMIGAAFPDAAAAEQAARRHLGDAPSGFDVAVGLEIEEDAPRFVAWLRRQERVSVHASDPPSPPPAPVGQAPATVARWFALVSTQPVPQPDGTLRTARQAVEAYVQRSKAANTLRSYRAAVRSWCQWASAHNLPALPARSEDVAAYLADMALRQRKTRTLDLHRAALRYLHHLAQITVPTSHPLVAATLAGIRREADHPAPVQKTALTWEKLTQAVDAMEGDDLVALRDRAILLLGFAGAFRRSELAGLAIQDIAIDDEGLQIRLTRSKGDPAAKGVFIGIPRGITRHCPVRAYEAWLRASGLTEGPIFRRVWRTPLPTPGVVPPRPKIGAAALSDRSVAEIVRQRCGGAGLKGDFSGHSLRRGAISTGAQDGYDLLELKRFSRHKSLQVVETYVDAASVKKRHPGRSRF</sequence>
<dbReference type="SUPFAM" id="SSF56349">
    <property type="entry name" value="DNA breaking-rejoining enzymes"/>
    <property type="match status" value="1"/>
</dbReference>
<dbReference type="Gene3D" id="1.10.150.130">
    <property type="match status" value="1"/>
</dbReference>
<dbReference type="EMBL" id="CP014675">
    <property type="protein sequence ID" value="AOX18601.1"/>
    <property type="molecule type" value="Genomic_DNA"/>
</dbReference>
<dbReference type="RefSeq" id="WP_070404067.1">
    <property type="nucleotide sequence ID" value="NZ_BJVW01000052.1"/>
</dbReference>
<dbReference type="InterPro" id="IPR044068">
    <property type="entry name" value="CB"/>
</dbReference>
<protein>
    <submittedName>
        <fullName evidence="1">Integrase</fullName>
    </submittedName>
</protein>
<proteinExistence type="predicted"/>